<dbReference type="InterPro" id="IPR033649">
    <property type="entry name" value="MtLigD_Pol-like"/>
</dbReference>
<evidence type="ECO:0000256" key="8">
    <source>
        <dbReference type="ARBA" id="ARBA00022741"/>
    </source>
</evidence>
<dbReference type="CDD" id="cd07971">
    <property type="entry name" value="OBF_DNA_ligase_LigD"/>
    <property type="match status" value="1"/>
</dbReference>
<evidence type="ECO:0000256" key="14">
    <source>
        <dbReference type="ARBA" id="ARBA00023125"/>
    </source>
</evidence>
<gene>
    <name evidence="25" type="ORF">ELQ94_13620</name>
</gene>
<dbReference type="GO" id="GO:0005524">
    <property type="term" value="F:ATP binding"/>
    <property type="evidence" value="ECO:0007669"/>
    <property type="project" value="UniProtKB-KW"/>
</dbReference>
<name>A0A3S0VRJ3_9MICO</name>
<keyword evidence="7" id="KW-0479">Metal-binding</keyword>
<dbReference type="Gene3D" id="3.30.470.30">
    <property type="entry name" value="DNA ligase/mRNA capping enzyme"/>
    <property type="match status" value="1"/>
</dbReference>
<evidence type="ECO:0000256" key="9">
    <source>
        <dbReference type="ARBA" id="ARBA00022763"/>
    </source>
</evidence>
<keyword evidence="12" id="KW-0067">ATP-binding</keyword>
<evidence type="ECO:0000256" key="13">
    <source>
        <dbReference type="ARBA" id="ARBA00022932"/>
    </source>
</evidence>
<keyword evidence="9" id="KW-0227">DNA damage</keyword>
<evidence type="ECO:0000313" key="25">
    <source>
        <dbReference type="EMBL" id="RUQ98067.1"/>
    </source>
</evidence>
<dbReference type="EC" id="6.5.1.1" evidence="2"/>
<keyword evidence="13" id="KW-0239">DNA-directed DNA polymerase</keyword>
<dbReference type="NCBIfam" id="TIGR02779">
    <property type="entry name" value="NHEJ_ligase_lig"/>
    <property type="match status" value="1"/>
</dbReference>
<evidence type="ECO:0000256" key="21">
    <source>
        <dbReference type="ARBA" id="ARBA00049981"/>
    </source>
</evidence>
<evidence type="ECO:0000256" key="16">
    <source>
        <dbReference type="ARBA" id="ARBA00023204"/>
    </source>
</evidence>
<keyword evidence="11" id="KW-0269">Exonuclease</keyword>
<evidence type="ECO:0000256" key="18">
    <source>
        <dbReference type="ARBA" id="ARBA00023268"/>
    </source>
</evidence>
<evidence type="ECO:0000256" key="1">
    <source>
        <dbReference type="ARBA" id="ARBA00001936"/>
    </source>
</evidence>
<dbReference type="NCBIfam" id="TIGR02777">
    <property type="entry name" value="LigD_PE_dom"/>
    <property type="match status" value="1"/>
</dbReference>
<feature type="compositionally biased region" description="Basic and acidic residues" evidence="23">
    <location>
        <begin position="500"/>
        <end position="510"/>
    </location>
</feature>
<dbReference type="GO" id="GO:0006310">
    <property type="term" value="P:DNA recombination"/>
    <property type="evidence" value="ECO:0007669"/>
    <property type="project" value="UniProtKB-KW"/>
</dbReference>
<dbReference type="CDD" id="cd04863">
    <property type="entry name" value="MtLigD_Pol_like"/>
    <property type="match status" value="1"/>
</dbReference>
<keyword evidence="10" id="KW-0378">Hydrolase</keyword>
<keyword evidence="18" id="KW-0511">Multifunctional enzyme</keyword>
<dbReference type="InterPro" id="IPR012310">
    <property type="entry name" value="DNA_ligase_ATP-dep_cent"/>
</dbReference>
<evidence type="ECO:0000256" key="10">
    <source>
        <dbReference type="ARBA" id="ARBA00022801"/>
    </source>
</evidence>
<dbReference type="Pfam" id="PF01068">
    <property type="entry name" value="DNA_ligase_A_M"/>
    <property type="match status" value="1"/>
</dbReference>
<dbReference type="NCBIfam" id="NF007210">
    <property type="entry name" value="PRK09632.1"/>
    <property type="match status" value="1"/>
</dbReference>
<evidence type="ECO:0000259" key="24">
    <source>
        <dbReference type="PROSITE" id="PS50160"/>
    </source>
</evidence>
<dbReference type="CDD" id="cd07906">
    <property type="entry name" value="Adenylation_DNA_ligase_LigD_LigC"/>
    <property type="match status" value="1"/>
</dbReference>
<dbReference type="EMBL" id="RZGZ01000004">
    <property type="protein sequence ID" value="RUQ98067.1"/>
    <property type="molecule type" value="Genomic_DNA"/>
</dbReference>
<dbReference type="Proteomes" id="UP000274909">
    <property type="component" value="Unassembled WGS sequence"/>
</dbReference>
<feature type="compositionally biased region" description="Low complexity" evidence="23">
    <location>
        <begin position="477"/>
        <end position="493"/>
    </location>
</feature>
<keyword evidence="3 25" id="KW-0436">Ligase</keyword>
<dbReference type="GO" id="GO:0046872">
    <property type="term" value="F:metal ion binding"/>
    <property type="evidence" value="ECO:0007669"/>
    <property type="project" value="UniProtKB-KW"/>
</dbReference>
<keyword evidence="15" id="KW-0233">DNA recombination</keyword>
<dbReference type="GO" id="GO:0003887">
    <property type="term" value="F:DNA-directed DNA polymerase activity"/>
    <property type="evidence" value="ECO:0007669"/>
    <property type="project" value="UniProtKB-KW"/>
</dbReference>
<dbReference type="GO" id="GO:0004527">
    <property type="term" value="F:exonuclease activity"/>
    <property type="evidence" value="ECO:0007669"/>
    <property type="project" value="UniProtKB-KW"/>
</dbReference>
<evidence type="ECO:0000256" key="11">
    <source>
        <dbReference type="ARBA" id="ARBA00022839"/>
    </source>
</evidence>
<evidence type="ECO:0000256" key="17">
    <source>
        <dbReference type="ARBA" id="ARBA00023211"/>
    </source>
</evidence>
<dbReference type="NCBIfam" id="TIGR02778">
    <property type="entry name" value="ligD_pol"/>
    <property type="match status" value="1"/>
</dbReference>
<dbReference type="GO" id="GO:0003910">
    <property type="term" value="F:DNA ligase (ATP) activity"/>
    <property type="evidence" value="ECO:0007669"/>
    <property type="project" value="UniProtKB-EC"/>
</dbReference>
<accession>A0A3S0VRJ3</accession>
<evidence type="ECO:0000256" key="23">
    <source>
        <dbReference type="SAM" id="MobiDB-lite"/>
    </source>
</evidence>
<evidence type="ECO:0000256" key="4">
    <source>
        <dbReference type="ARBA" id="ARBA00022679"/>
    </source>
</evidence>
<dbReference type="InterPro" id="IPR014144">
    <property type="entry name" value="LigD_PE_domain"/>
</dbReference>
<dbReference type="SUPFAM" id="SSF50249">
    <property type="entry name" value="Nucleic acid-binding proteins"/>
    <property type="match status" value="1"/>
</dbReference>
<evidence type="ECO:0000256" key="5">
    <source>
        <dbReference type="ARBA" id="ARBA00022695"/>
    </source>
</evidence>
<dbReference type="OrthoDB" id="9802472at2"/>
<dbReference type="AlphaFoldDB" id="A0A3S0VRJ3"/>
<dbReference type="Pfam" id="PF21686">
    <property type="entry name" value="LigD_Prim-Pol"/>
    <property type="match status" value="1"/>
</dbReference>
<evidence type="ECO:0000256" key="12">
    <source>
        <dbReference type="ARBA" id="ARBA00022840"/>
    </source>
</evidence>
<feature type="domain" description="ATP-dependent DNA ligase family profile" evidence="24">
    <location>
        <begin position="631"/>
        <end position="773"/>
    </location>
</feature>
<dbReference type="PANTHER" id="PTHR42705:SF2">
    <property type="entry name" value="BIFUNCTIONAL NON-HOMOLOGOUS END JOINING PROTEIN LIGD"/>
    <property type="match status" value="1"/>
</dbReference>
<dbReference type="PROSITE" id="PS00697">
    <property type="entry name" value="DNA_LIGASE_A1"/>
    <property type="match status" value="1"/>
</dbReference>
<protein>
    <recommendedName>
        <fullName evidence="2">DNA ligase (ATP)</fullName>
        <ecNumber evidence="2">6.5.1.1</ecNumber>
    </recommendedName>
    <alternativeName>
        <fullName evidence="19">NHEJ DNA polymerase</fullName>
    </alternativeName>
</protein>
<evidence type="ECO:0000256" key="19">
    <source>
        <dbReference type="ARBA" id="ARBA00029943"/>
    </source>
</evidence>
<keyword evidence="26" id="KW-1185">Reference proteome</keyword>
<comment type="catalytic activity">
    <reaction evidence="20">
        <text>ATP + (deoxyribonucleotide)n-3'-hydroxyl + 5'-phospho-(deoxyribonucleotide)m = (deoxyribonucleotide)n+m + AMP + diphosphate.</text>
        <dbReference type="EC" id="6.5.1.1"/>
    </reaction>
</comment>
<dbReference type="Gene3D" id="3.30.1490.70">
    <property type="match status" value="1"/>
</dbReference>
<keyword evidence="17" id="KW-0464">Manganese</keyword>
<dbReference type="InterPro" id="IPR052171">
    <property type="entry name" value="NHEJ_LigD"/>
</dbReference>
<keyword evidence="16" id="KW-0234">DNA repair</keyword>
<evidence type="ECO:0000256" key="2">
    <source>
        <dbReference type="ARBA" id="ARBA00012727"/>
    </source>
</evidence>
<dbReference type="InterPro" id="IPR014145">
    <property type="entry name" value="LigD_pol_dom"/>
</dbReference>
<comment type="caution">
    <text evidence="25">The sequence shown here is derived from an EMBL/GenBank/DDBJ whole genome shotgun (WGS) entry which is preliminary data.</text>
</comment>
<feature type="region of interest" description="Disordered" evidence="23">
    <location>
        <begin position="476"/>
        <end position="543"/>
    </location>
</feature>
<evidence type="ECO:0000256" key="3">
    <source>
        <dbReference type="ARBA" id="ARBA00022598"/>
    </source>
</evidence>
<evidence type="ECO:0000256" key="6">
    <source>
        <dbReference type="ARBA" id="ARBA00022722"/>
    </source>
</evidence>
<comment type="cofactor">
    <cofactor evidence="1">
        <name>Mn(2+)</name>
        <dbReference type="ChEBI" id="CHEBI:29035"/>
    </cofactor>
</comment>
<evidence type="ECO:0000256" key="15">
    <source>
        <dbReference type="ARBA" id="ARBA00023172"/>
    </source>
</evidence>
<evidence type="ECO:0000256" key="7">
    <source>
        <dbReference type="ARBA" id="ARBA00022723"/>
    </source>
</evidence>
<dbReference type="InterPro" id="IPR016059">
    <property type="entry name" value="DNA_ligase_ATP-dep_CS"/>
</dbReference>
<keyword evidence="4" id="KW-0808">Transferase</keyword>
<dbReference type="Pfam" id="PF04679">
    <property type="entry name" value="DNA_ligase_A_C"/>
    <property type="match status" value="1"/>
</dbReference>
<keyword evidence="5" id="KW-0548">Nucleotidyltransferase</keyword>
<dbReference type="InterPro" id="IPR012340">
    <property type="entry name" value="NA-bd_OB-fold"/>
</dbReference>
<dbReference type="Gene3D" id="3.90.920.10">
    <property type="entry name" value="DNA primase, PRIM domain"/>
    <property type="match status" value="1"/>
</dbReference>
<sequence>MASSGTSGAGGPQLVDIEGRRLRLTNLDKVLYPETGTTKADVIRYYAEIARHLLPYVRDRPATRKRWVHGVGSADNPGEVFFQKNLDASTPDWVARVDIEHSDHHNAYPLVNDAATLVWFAQIASLEIHVPQWRVDAHGGRRNPDRLVLDLDPGPGTGLEECVAVASSARAFLQGMGLDPMPVTSGSKGIHLYAALDGAQSSDVVSEVAHELARVLEADHPDLVVSDMKKSKRAGKVLVDWSQNSGAKTTIAPYSLRGRSRPTVAVPRTWEELGDPDLRQLDYTEVLERMADTLDPLRAILGDADAAPASPDRLTVYRSKRDGTKTPEPVPEESPAAGNDDTFVVQDHHARRHHHDFRLERDGVLVSWAVPKGVPALGERNRLAVQTEDHPLDYASFEGRIPKGEYGAGTVTIWDAGTYVTEKWRDDEIIVTLTGRTDGGLGVRAKLALIRTSAGGDPKNWLMHRMELEGTYTAPVESGSAADSGSDSGPGEPTATEPETDGRKPARDPAGDAAPSRRRVGGSTRSSGRLPAPMLATRGTSDDLTDGAWAFEMKWDGIRCLARVDGGTVSLGSRNGQDLTSAFPDVATALAGAFPSDVVLDAEIVALEQGRPSFSLLQNRLGLTKEADVARAVARIPATVMVFDVIERDGEDLSKQPYTERREALDVLVASRTGTAGGTAVVQIPPAFEGDADDAVSTSKRLGLEGVVAKRIDSPYRAGRRSRDWIKLVHERTQEVVIVGWRPGNNALAASLGSLLVAVPGDDGELVYAGRVGTGFTDSARRRLRADLDGRSRKTPPVDVPRPDANDAEWARADLVGEVTFAEWTPSGRLRHPVWRGLRPDKSPSDVTRDDGP</sequence>
<feature type="region of interest" description="Disordered" evidence="23">
    <location>
        <begin position="831"/>
        <end position="853"/>
    </location>
</feature>
<dbReference type="InterPro" id="IPR014146">
    <property type="entry name" value="LigD_ligase_dom"/>
</dbReference>
<feature type="compositionally biased region" description="Basic and acidic residues" evidence="23">
    <location>
        <begin position="838"/>
        <end position="853"/>
    </location>
</feature>
<dbReference type="GO" id="GO:0003677">
    <property type="term" value="F:DNA binding"/>
    <property type="evidence" value="ECO:0007669"/>
    <property type="project" value="UniProtKB-KW"/>
</dbReference>
<keyword evidence="6" id="KW-0540">Nuclease</keyword>
<dbReference type="RefSeq" id="WP_127050922.1">
    <property type="nucleotide sequence ID" value="NZ_RZGZ01000004.1"/>
</dbReference>
<dbReference type="Pfam" id="PF13298">
    <property type="entry name" value="LigD_N"/>
    <property type="match status" value="1"/>
</dbReference>
<reference evidence="25 26" key="1">
    <citation type="submission" date="2018-12" db="EMBL/GenBank/DDBJ databases">
        <authorList>
            <person name="Li F."/>
        </authorList>
    </citation>
    <scope>NUCLEOTIDE SEQUENCE [LARGE SCALE GENOMIC DNA]</scope>
    <source>
        <strain evidence="25 26">EGI 6500705</strain>
    </source>
</reference>
<dbReference type="GO" id="GO:0006281">
    <property type="term" value="P:DNA repair"/>
    <property type="evidence" value="ECO:0007669"/>
    <property type="project" value="UniProtKB-KW"/>
</dbReference>
<evidence type="ECO:0000313" key="26">
    <source>
        <dbReference type="Proteomes" id="UP000274909"/>
    </source>
</evidence>
<organism evidence="25 26">
    <name type="scientific">Labedella endophytica</name>
    <dbReference type="NCBI Taxonomy" id="1523160"/>
    <lineage>
        <taxon>Bacteria</taxon>
        <taxon>Bacillati</taxon>
        <taxon>Actinomycetota</taxon>
        <taxon>Actinomycetes</taxon>
        <taxon>Micrococcales</taxon>
        <taxon>Microbacteriaceae</taxon>
        <taxon>Labedella</taxon>
    </lineage>
</organism>
<dbReference type="SUPFAM" id="SSF56091">
    <property type="entry name" value="DNA ligase/mRNA capping enzyme, catalytic domain"/>
    <property type="match status" value="1"/>
</dbReference>
<dbReference type="InterPro" id="IPR012309">
    <property type="entry name" value="DNA_ligase_ATP-dep_C"/>
</dbReference>
<comment type="similarity">
    <text evidence="21">In the C-terminal section; belongs to the ATP-dependent DNA ligase family.</text>
</comment>
<dbReference type="Gene3D" id="2.40.50.140">
    <property type="entry name" value="Nucleic acid-binding proteins"/>
    <property type="match status" value="1"/>
</dbReference>
<evidence type="ECO:0000256" key="22">
    <source>
        <dbReference type="ARBA" id="ARBA00049990"/>
    </source>
</evidence>
<dbReference type="PROSITE" id="PS50160">
    <property type="entry name" value="DNA_LIGASE_A3"/>
    <property type="match status" value="1"/>
</dbReference>
<evidence type="ECO:0000256" key="20">
    <source>
        <dbReference type="ARBA" id="ARBA00034003"/>
    </source>
</evidence>
<comment type="similarity">
    <text evidence="22">In the N-terminal section; belongs to the LigD polymerase family.</text>
</comment>
<keyword evidence="8" id="KW-0547">Nucleotide-binding</keyword>
<dbReference type="PANTHER" id="PTHR42705">
    <property type="entry name" value="BIFUNCTIONAL NON-HOMOLOGOUS END JOINING PROTEIN LIGD"/>
    <property type="match status" value="1"/>
</dbReference>
<keyword evidence="14" id="KW-0238">DNA-binding</keyword>
<feature type="region of interest" description="Disordered" evidence="23">
    <location>
        <begin position="310"/>
        <end position="340"/>
    </location>
</feature>
<proteinExistence type="inferred from homology"/>